<keyword evidence="2" id="KW-0963">Cytoplasm</keyword>
<comment type="function">
    <text evidence="2">Functions as a ribosomal silencing factor. Interacts with ribosomal protein uL14 (rplN), blocking formation of intersubunit bridge B8. Prevents association of the 30S and 50S ribosomal subunits and the formation of functional ribosomes, thus repressing translation.</text>
</comment>
<dbReference type="SUPFAM" id="SSF81301">
    <property type="entry name" value="Nucleotidyltransferase"/>
    <property type="match status" value="1"/>
</dbReference>
<dbReference type="Pfam" id="PF02410">
    <property type="entry name" value="RsfS"/>
    <property type="match status" value="1"/>
</dbReference>
<keyword evidence="4" id="KW-1185">Reference proteome</keyword>
<dbReference type="STRING" id="1576369.SAMN05421753_10968"/>
<dbReference type="GO" id="GO:0042256">
    <property type="term" value="P:cytosolic ribosome assembly"/>
    <property type="evidence" value="ECO:0007669"/>
    <property type="project" value="UniProtKB-UniRule"/>
</dbReference>
<dbReference type="PANTHER" id="PTHR21043:SF0">
    <property type="entry name" value="MITOCHONDRIAL ASSEMBLY OF RIBOSOMAL LARGE SUBUNIT PROTEIN 1"/>
    <property type="match status" value="1"/>
</dbReference>
<dbReference type="Gene3D" id="3.30.460.10">
    <property type="entry name" value="Beta Polymerase, domain 2"/>
    <property type="match status" value="1"/>
</dbReference>
<sequence length="138" mass="15093">MTGIRREDMLQQSMENACLVASVCEGLRGKDTVVLDVTSATPLFDFFVITTGNSRRQLRSIAEAADDALAARHSDRLGREGDDAPWICHDYGDIVLHVFAPDARGLYDLENLWGDAVRVDWQAAVAAKSPAVMENAAE</sequence>
<dbReference type="GO" id="GO:0043023">
    <property type="term" value="F:ribosomal large subunit binding"/>
    <property type="evidence" value="ECO:0007669"/>
    <property type="project" value="TreeGrafter"/>
</dbReference>
<dbReference type="EMBL" id="FOQD01000009">
    <property type="protein sequence ID" value="SFI45814.1"/>
    <property type="molecule type" value="Genomic_DNA"/>
</dbReference>
<dbReference type="AlphaFoldDB" id="A0A1I3ICV1"/>
<reference evidence="4" key="1">
    <citation type="submission" date="2016-10" db="EMBL/GenBank/DDBJ databases">
        <authorList>
            <person name="Varghese N."/>
            <person name="Submissions S."/>
        </authorList>
    </citation>
    <scope>NUCLEOTIDE SEQUENCE [LARGE SCALE GENOMIC DNA]</scope>
    <source>
        <strain evidence="4">DSM 26348</strain>
    </source>
</reference>
<organism evidence="3 4">
    <name type="scientific">Planctomicrobium piriforme</name>
    <dbReference type="NCBI Taxonomy" id="1576369"/>
    <lineage>
        <taxon>Bacteria</taxon>
        <taxon>Pseudomonadati</taxon>
        <taxon>Planctomycetota</taxon>
        <taxon>Planctomycetia</taxon>
        <taxon>Planctomycetales</taxon>
        <taxon>Planctomycetaceae</taxon>
        <taxon>Planctomicrobium</taxon>
    </lineage>
</organism>
<proteinExistence type="inferred from homology"/>
<keyword evidence="2" id="KW-0678">Repressor</keyword>
<evidence type="ECO:0000256" key="1">
    <source>
        <dbReference type="ARBA" id="ARBA00010574"/>
    </source>
</evidence>
<comment type="similarity">
    <text evidence="1 2">Belongs to the Iojap/RsfS family.</text>
</comment>
<evidence type="ECO:0000313" key="4">
    <source>
        <dbReference type="Proteomes" id="UP000199518"/>
    </source>
</evidence>
<dbReference type="Proteomes" id="UP000199518">
    <property type="component" value="Unassembled WGS sequence"/>
</dbReference>
<dbReference type="InterPro" id="IPR043519">
    <property type="entry name" value="NT_sf"/>
</dbReference>
<gene>
    <name evidence="2" type="primary">rsfS</name>
    <name evidence="3" type="ORF">SAMN05421753_10968</name>
</gene>
<dbReference type="InterPro" id="IPR004394">
    <property type="entry name" value="Iojap/RsfS/C7orf30"/>
</dbReference>
<comment type="subunit">
    <text evidence="2">Interacts with ribosomal protein uL14 (rplN).</text>
</comment>
<evidence type="ECO:0000313" key="3">
    <source>
        <dbReference type="EMBL" id="SFI45814.1"/>
    </source>
</evidence>
<comment type="subcellular location">
    <subcellularLocation>
        <location evidence="2">Cytoplasm</location>
    </subcellularLocation>
</comment>
<dbReference type="GO" id="GO:0005737">
    <property type="term" value="C:cytoplasm"/>
    <property type="evidence" value="ECO:0007669"/>
    <property type="project" value="UniProtKB-SubCell"/>
</dbReference>
<name>A0A1I3ICV1_9PLAN</name>
<dbReference type="NCBIfam" id="TIGR00090">
    <property type="entry name" value="rsfS_iojap_ybeB"/>
    <property type="match status" value="1"/>
</dbReference>
<dbReference type="GO" id="GO:0017148">
    <property type="term" value="P:negative regulation of translation"/>
    <property type="evidence" value="ECO:0007669"/>
    <property type="project" value="UniProtKB-UniRule"/>
</dbReference>
<keyword evidence="2" id="KW-0810">Translation regulation</keyword>
<dbReference type="PANTHER" id="PTHR21043">
    <property type="entry name" value="IOJAP SUPERFAMILY ORTHOLOG"/>
    <property type="match status" value="1"/>
</dbReference>
<dbReference type="GO" id="GO:0090071">
    <property type="term" value="P:negative regulation of ribosome biogenesis"/>
    <property type="evidence" value="ECO:0007669"/>
    <property type="project" value="UniProtKB-UniRule"/>
</dbReference>
<protein>
    <recommendedName>
        <fullName evidence="2">Ribosomal silencing factor RsfS</fullName>
    </recommendedName>
</protein>
<accession>A0A1I3ICV1</accession>
<evidence type="ECO:0000256" key="2">
    <source>
        <dbReference type="HAMAP-Rule" id="MF_01477"/>
    </source>
</evidence>
<dbReference type="HAMAP" id="MF_01477">
    <property type="entry name" value="Iojap_RsfS"/>
    <property type="match status" value="1"/>
</dbReference>